<sequence>MEITAYTQARLNALKAAERKTRIKSSFSLSAGHHESPSSLSSLSSAPSVLRVPRRGPRHLDTSGLGPLPWPGSKPKIKLTSCSVD</sequence>
<accession>A0A4Z2FEL6</accession>
<reference evidence="2 3" key="1">
    <citation type="submission" date="2019-03" db="EMBL/GenBank/DDBJ databases">
        <title>First draft genome of Liparis tanakae, snailfish: a comprehensive survey of snailfish specific genes.</title>
        <authorList>
            <person name="Kim W."/>
            <person name="Song I."/>
            <person name="Jeong J.-H."/>
            <person name="Kim D."/>
            <person name="Kim S."/>
            <person name="Ryu S."/>
            <person name="Song J.Y."/>
            <person name="Lee S.K."/>
        </authorList>
    </citation>
    <scope>NUCLEOTIDE SEQUENCE [LARGE SCALE GENOMIC DNA]</scope>
    <source>
        <tissue evidence="2">Muscle</tissue>
    </source>
</reference>
<feature type="region of interest" description="Disordered" evidence="1">
    <location>
        <begin position="27"/>
        <end position="85"/>
    </location>
</feature>
<comment type="caution">
    <text evidence="2">The sequence shown here is derived from an EMBL/GenBank/DDBJ whole genome shotgun (WGS) entry which is preliminary data.</text>
</comment>
<dbReference type="Proteomes" id="UP000314294">
    <property type="component" value="Unassembled WGS sequence"/>
</dbReference>
<proteinExistence type="predicted"/>
<evidence type="ECO:0000313" key="3">
    <source>
        <dbReference type="Proteomes" id="UP000314294"/>
    </source>
</evidence>
<evidence type="ECO:0000256" key="1">
    <source>
        <dbReference type="SAM" id="MobiDB-lite"/>
    </source>
</evidence>
<dbReference type="AlphaFoldDB" id="A0A4Z2FEL6"/>
<evidence type="ECO:0000313" key="2">
    <source>
        <dbReference type="EMBL" id="TNN39657.1"/>
    </source>
</evidence>
<feature type="compositionally biased region" description="Low complexity" evidence="1">
    <location>
        <begin position="37"/>
        <end position="48"/>
    </location>
</feature>
<organism evidence="2 3">
    <name type="scientific">Liparis tanakae</name>
    <name type="common">Tanaka's snailfish</name>
    <dbReference type="NCBI Taxonomy" id="230148"/>
    <lineage>
        <taxon>Eukaryota</taxon>
        <taxon>Metazoa</taxon>
        <taxon>Chordata</taxon>
        <taxon>Craniata</taxon>
        <taxon>Vertebrata</taxon>
        <taxon>Euteleostomi</taxon>
        <taxon>Actinopterygii</taxon>
        <taxon>Neopterygii</taxon>
        <taxon>Teleostei</taxon>
        <taxon>Neoteleostei</taxon>
        <taxon>Acanthomorphata</taxon>
        <taxon>Eupercaria</taxon>
        <taxon>Perciformes</taxon>
        <taxon>Cottioidei</taxon>
        <taxon>Cottales</taxon>
        <taxon>Liparidae</taxon>
        <taxon>Liparis</taxon>
    </lineage>
</organism>
<keyword evidence="3" id="KW-1185">Reference proteome</keyword>
<dbReference type="EMBL" id="SRLO01001260">
    <property type="protein sequence ID" value="TNN39657.1"/>
    <property type="molecule type" value="Genomic_DNA"/>
</dbReference>
<protein>
    <submittedName>
        <fullName evidence="2">Uncharacterized protein</fullName>
    </submittedName>
</protein>
<name>A0A4Z2FEL6_9TELE</name>
<gene>
    <name evidence="2" type="ORF">EYF80_050188</name>
</gene>